<feature type="domain" description="NADH:flavin oxidoreductase/NADH oxidase N-terminal" evidence="3">
    <location>
        <begin position="3"/>
        <end position="334"/>
    </location>
</feature>
<dbReference type="InterPro" id="IPR001155">
    <property type="entry name" value="OxRdtase_FMN_N"/>
</dbReference>
<organism evidence="4 5">
    <name type="scientific">Candidatus Desulfaltia bathyphila</name>
    <dbReference type="NCBI Taxonomy" id="2841697"/>
    <lineage>
        <taxon>Bacteria</taxon>
        <taxon>Pseudomonadati</taxon>
        <taxon>Thermodesulfobacteriota</taxon>
        <taxon>Desulfobacteria</taxon>
        <taxon>Desulfobacterales</taxon>
        <taxon>Desulfobacterales incertae sedis</taxon>
        <taxon>Candidatus Desulfaltia</taxon>
    </lineage>
</organism>
<dbReference type="Pfam" id="PF00724">
    <property type="entry name" value="Oxidored_FMN"/>
    <property type="match status" value="1"/>
</dbReference>
<gene>
    <name evidence="4" type="ORF">H8E80_00805</name>
</gene>
<comment type="caution">
    <text evidence="4">The sequence shown here is derived from an EMBL/GenBank/DDBJ whole genome shotgun (WGS) entry which is preliminary data.</text>
</comment>
<dbReference type="GO" id="GO:0016491">
    <property type="term" value="F:oxidoreductase activity"/>
    <property type="evidence" value="ECO:0007669"/>
    <property type="project" value="UniProtKB-KW"/>
</dbReference>
<dbReference type="InterPro" id="IPR051799">
    <property type="entry name" value="NADH_flavin_oxidoreductase"/>
</dbReference>
<dbReference type="Proteomes" id="UP000603545">
    <property type="component" value="Unassembled WGS sequence"/>
</dbReference>
<dbReference type="AlphaFoldDB" id="A0A8J6N2Z3"/>
<keyword evidence="2" id="KW-0560">Oxidoreductase</keyword>
<dbReference type="PANTHER" id="PTHR43656">
    <property type="entry name" value="BINDING OXIDOREDUCTASE, PUTATIVE (AFU_ORTHOLOGUE AFUA_2G08260)-RELATED"/>
    <property type="match status" value="1"/>
</dbReference>
<name>A0A8J6N2Z3_9BACT</name>
<evidence type="ECO:0000313" key="5">
    <source>
        <dbReference type="Proteomes" id="UP000603545"/>
    </source>
</evidence>
<reference evidence="4 5" key="1">
    <citation type="submission" date="2020-08" db="EMBL/GenBank/DDBJ databases">
        <title>Bridging the membrane lipid divide: bacteria of the FCB group superphylum have the potential to synthesize archaeal ether lipids.</title>
        <authorList>
            <person name="Villanueva L."/>
            <person name="Von Meijenfeldt F.A.B."/>
            <person name="Westbye A.B."/>
            <person name="Yadav S."/>
            <person name="Hopmans E.C."/>
            <person name="Dutilh B.E."/>
            <person name="Sinninghe Damste J.S."/>
        </authorList>
    </citation>
    <scope>NUCLEOTIDE SEQUENCE [LARGE SCALE GENOMIC DNA]</scope>
    <source>
        <strain evidence="4">NIOZ-UU82</strain>
    </source>
</reference>
<evidence type="ECO:0000256" key="1">
    <source>
        <dbReference type="ARBA" id="ARBA00022630"/>
    </source>
</evidence>
<sequence length="374" mass="40968">MPELFEATNINGMIIKNRFVRSATWEGMAEDDGMCSKRLVDLMSQLAKGEVGLIITGHAYVQKKGKAGPWQIGIYEDRLIPGLREMTDAVHKRDGKIVLQLAHAGMYANTGIKGDIPFAPSLVSGFRKSAIQEMTLQDIQDVVEAFGLAAKRAKIAGFDGVQIHAAHGYLLSQFLSPAFNKRQDQYGGSIENRAAVLLEILKSIRKRVGQSYPVLIKMNTRDFLEGGLKLDDSIKVAVMMEKAGIDAVELSGGTIASGKEGPVRTGIVSGKNEAYFKDAASAFKEKIDLPIMLVGGIRSFSLAQQLVNDNVADYISMSRPFIREPDLIKRWKAGDHNQAACLSDSKCFIPAMGGKGIYCVVEKKKSRKKNEKQI</sequence>
<dbReference type="CDD" id="cd02803">
    <property type="entry name" value="OYE_like_FMN_family"/>
    <property type="match status" value="1"/>
</dbReference>
<dbReference type="PANTHER" id="PTHR43656:SF2">
    <property type="entry name" value="BINDING OXIDOREDUCTASE, PUTATIVE (AFU_ORTHOLOGUE AFUA_2G08260)-RELATED"/>
    <property type="match status" value="1"/>
</dbReference>
<dbReference type="EMBL" id="JACNLL010000010">
    <property type="protein sequence ID" value="MBC8198575.1"/>
    <property type="molecule type" value="Genomic_DNA"/>
</dbReference>
<evidence type="ECO:0000313" key="4">
    <source>
        <dbReference type="EMBL" id="MBC8198575.1"/>
    </source>
</evidence>
<keyword evidence="1" id="KW-0285">Flavoprotein</keyword>
<dbReference type="SUPFAM" id="SSF51395">
    <property type="entry name" value="FMN-linked oxidoreductases"/>
    <property type="match status" value="1"/>
</dbReference>
<dbReference type="GO" id="GO:0010181">
    <property type="term" value="F:FMN binding"/>
    <property type="evidence" value="ECO:0007669"/>
    <property type="project" value="InterPro"/>
</dbReference>
<evidence type="ECO:0000256" key="2">
    <source>
        <dbReference type="ARBA" id="ARBA00023002"/>
    </source>
</evidence>
<accession>A0A8J6N2Z3</accession>
<dbReference type="Gene3D" id="3.20.20.70">
    <property type="entry name" value="Aldolase class I"/>
    <property type="match status" value="1"/>
</dbReference>
<protein>
    <submittedName>
        <fullName evidence="4">NADH:flavin oxidoreductase</fullName>
    </submittedName>
</protein>
<dbReference type="InterPro" id="IPR013785">
    <property type="entry name" value="Aldolase_TIM"/>
</dbReference>
<proteinExistence type="predicted"/>
<evidence type="ECO:0000259" key="3">
    <source>
        <dbReference type="Pfam" id="PF00724"/>
    </source>
</evidence>